<evidence type="ECO:0000313" key="3">
    <source>
        <dbReference type="Proteomes" id="UP000694388"/>
    </source>
</evidence>
<dbReference type="Ensembl" id="ENSEBUT00000009705.1">
    <property type="protein sequence ID" value="ENSEBUP00000009185.1"/>
    <property type="gene ID" value="ENSEBUG00000005931.1"/>
</dbReference>
<feature type="domain" description="DUF4371" evidence="1">
    <location>
        <begin position="30"/>
        <end position="225"/>
    </location>
</feature>
<proteinExistence type="predicted"/>
<dbReference type="PANTHER" id="PTHR45749:SF23">
    <property type="entry name" value="ZINC FINGER MYM-TYPE PROTEIN 1-LIKE"/>
    <property type="match status" value="1"/>
</dbReference>
<dbReference type="OMA" id="MYIVRIS"/>
<dbReference type="PANTHER" id="PTHR45749">
    <property type="match status" value="1"/>
</dbReference>
<accession>A0A8C4WRC5</accession>
<organism evidence="2 3">
    <name type="scientific">Eptatretus burgeri</name>
    <name type="common">Inshore hagfish</name>
    <dbReference type="NCBI Taxonomy" id="7764"/>
    <lineage>
        <taxon>Eukaryota</taxon>
        <taxon>Metazoa</taxon>
        <taxon>Chordata</taxon>
        <taxon>Craniata</taxon>
        <taxon>Vertebrata</taxon>
        <taxon>Cyclostomata</taxon>
        <taxon>Myxini</taxon>
        <taxon>Myxiniformes</taxon>
        <taxon>Myxinidae</taxon>
        <taxon>Eptatretinae</taxon>
        <taxon>Eptatretus</taxon>
    </lineage>
</organism>
<dbReference type="InterPro" id="IPR025398">
    <property type="entry name" value="DUF4371"/>
</dbReference>
<dbReference type="Pfam" id="PF14291">
    <property type="entry name" value="DUF4371"/>
    <property type="match status" value="1"/>
</dbReference>
<keyword evidence="3" id="KW-1185">Reference proteome</keyword>
<reference evidence="2" key="2">
    <citation type="submission" date="2025-09" db="UniProtKB">
        <authorList>
            <consortium name="Ensembl"/>
        </authorList>
    </citation>
    <scope>IDENTIFICATION</scope>
</reference>
<name>A0A8C4WRC5_EPTBU</name>
<dbReference type="AlphaFoldDB" id="A0A8C4WRC5"/>
<evidence type="ECO:0000313" key="2">
    <source>
        <dbReference type="Ensembl" id="ENSEBUP00000009185.1"/>
    </source>
</evidence>
<dbReference type="GeneTree" id="ENSGT00940000154356"/>
<evidence type="ECO:0000259" key="1">
    <source>
        <dbReference type="Pfam" id="PF14291"/>
    </source>
</evidence>
<dbReference type="Proteomes" id="UP000694388">
    <property type="component" value="Unplaced"/>
</dbReference>
<sequence length="241" mass="26721">MTGRMPVVLSRCMSVHMYIVRISSACQTVTSAGRVETELVKQVSEIASYWREVLKRSVSVISFLAERGLAFRGSDEIVGSRTNGNYLGLMELLAEYDPFLVQHIQKYANHTKVVATPTSCEELVSIGKSVLDNIVARVKEAKYFSVSVDFTPAISHIDQLTVILRYIENEAPVEHFMTFLSNTGHTGLQQAAALLDFLKATGLDIANCRGQSYDNASNMKGRYNGMQGMMKQENPLAIFVP</sequence>
<reference evidence="2" key="1">
    <citation type="submission" date="2025-08" db="UniProtKB">
        <authorList>
            <consortium name="Ensembl"/>
        </authorList>
    </citation>
    <scope>IDENTIFICATION</scope>
</reference>
<protein>
    <recommendedName>
        <fullName evidence="1">DUF4371 domain-containing protein</fullName>
    </recommendedName>
</protein>